<protein>
    <submittedName>
        <fullName evidence="1">Uncharacterized protein</fullName>
    </submittedName>
</protein>
<dbReference type="Proteomes" id="UP000273982">
    <property type="component" value="Chromosome"/>
</dbReference>
<organism evidence="1 2">
    <name type="scientific">Methylocystis rosea</name>
    <dbReference type="NCBI Taxonomy" id="173366"/>
    <lineage>
        <taxon>Bacteria</taxon>
        <taxon>Pseudomonadati</taxon>
        <taxon>Pseudomonadota</taxon>
        <taxon>Alphaproteobacteria</taxon>
        <taxon>Hyphomicrobiales</taxon>
        <taxon>Methylocystaceae</taxon>
        <taxon>Methylocystis</taxon>
    </lineage>
</organism>
<proteinExistence type="predicted"/>
<dbReference type="KEGG" id="mros:EHO51_02140"/>
<gene>
    <name evidence="1" type="ORF">EHO51_02140</name>
</gene>
<sequence>MPQGICFTGAYEVAALPALIPGSWYIGFACKKCRQHFAILTEPTGAGALEISGPATFSVTCPNCNTRGEYSATDIKQFQAAQGGPSSTA</sequence>
<dbReference type="AlphaFoldDB" id="A0A3G8M2V2"/>
<evidence type="ECO:0000313" key="2">
    <source>
        <dbReference type="Proteomes" id="UP000273982"/>
    </source>
</evidence>
<reference evidence="1 2" key="1">
    <citation type="submission" date="2018-11" db="EMBL/GenBank/DDBJ databases">
        <title>Genome squencing of methanotrophic bacteria isolated from alkaline groundwater in Korea.</title>
        <authorList>
            <person name="Nguyen L.N."/>
        </authorList>
    </citation>
    <scope>NUCLEOTIDE SEQUENCE [LARGE SCALE GENOMIC DNA]</scope>
    <source>
        <strain evidence="1 2">GW6</strain>
    </source>
</reference>
<dbReference type="EMBL" id="CP034086">
    <property type="protein sequence ID" value="AZG75635.1"/>
    <property type="molecule type" value="Genomic_DNA"/>
</dbReference>
<name>A0A3G8M2V2_9HYPH</name>
<evidence type="ECO:0000313" key="1">
    <source>
        <dbReference type="EMBL" id="AZG75635.1"/>
    </source>
</evidence>
<dbReference type="RefSeq" id="WP_124737505.1">
    <property type="nucleotide sequence ID" value="NZ_CP034086.1"/>
</dbReference>
<accession>A0A3G8M2V2</accession>